<feature type="domain" description="Histidine kinase" evidence="6">
    <location>
        <begin position="304"/>
        <end position="526"/>
    </location>
</feature>
<dbReference type="InterPro" id="IPR005467">
    <property type="entry name" value="His_kinase_dom"/>
</dbReference>
<dbReference type="CDD" id="cd17546">
    <property type="entry name" value="REC_hyHK_CKI1_RcsC-like"/>
    <property type="match status" value="1"/>
</dbReference>
<evidence type="ECO:0000259" key="7">
    <source>
        <dbReference type="PROSITE" id="PS50110"/>
    </source>
</evidence>
<dbReference type="PRINTS" id="PR00344">
    <property type="entry name" value="BCTRLSENSOR"/>
</dbReference>
<dbReference type="Pfam" id="PF02518">
    <property type="entry name" value="HATPase_c"/>
    <property type="match status" value="1"/>
</dbReference>
<name>A0A3G5A8T9_9VIRU</name>
<dbReference type="Gene3D" id="3.30.565.10">
    <property type="entry name" value="Histidine kinase-like ATPase, C-terminal domain"/>
    <property type="match status" value="1"/>
</dbReference>
<keyword evidence="5" id="KW-0418">Kinase</keyword>
<proteinExistence type="predicted"/>
<dbReference type="SUPFAM" id="SSF47384">
    <property type="entry name" value="Homodimeric domain of signal transducing histidine kinase"/>
    <property type="match status" value="1"/>
</dbReference>
<protein>
    <recommendedName>
        <fullName evidence="2">histidine kinase</fullName>
        <ecNumber evidence="2">2.7.13.3</ecNumber>
    </recommendedName>
</protein>
<dbReference type="Gene3D" id="3.40.50.2300">
    <property type="match status" value="1"/>
</dbReference>
<dbReference type="SUPFAM" id="SSF55874">
    <property type="entry name" value="ATPase domain of HSP90 chaperone/DNA topoisomerase II/histidine kinase"/>
    <property type="match status" value="1"/>
</dbReference>
<keyword evidence="4" id="KW-0808">Transferase</keyword>
<evidence type="ECO:0000259" key="6">
    <source>
        <dbReference type="PROSITE" id="PS50109"/>
    </source>
</evidence>
<dbReference type="PROSITE" id="PS50110">
    <property type="entry name" value="RESPONSE_REGULATORY"/>
    <property type="match status" value="1"/>
</dbReference>
<comment type="catalytic activity">
    <reaction evidence="1">
        <text>ATP + protein L-histidine = ADP + protein N-phospho-L-histidine.</text>
        <dbReference type="EC" id="2.7.13.3"/>
    </reaction>
</comment>
<dbReference type="InterPro" id="IPR036097">
    <property type="entry name" value="HisK_dim/P_sf"/>
</dbReference>
<dbReference type="InterPro" id="IPR004358">
    <property type="entry name" value="Sig_transdc_His_kin-like_C"/>
</dbReference>
<organism evidence="8">
    <name type="scientific">Harvfovirus sp</name>
    <dbReference type="NCBI Taxonomy" id="2487768"/>
    <lineage>
        <taxon>Viruses</taxon>
        <taxon>Varidnaviria</taxon>
        <taxon>Bamfordvirae</taxon>
        <taxon>Nucleocytoviricota</taxon>
        <taxon>Megaviricetes</taxon>
        <taxon>Imitervirales</taxon>
        <taxon>Mimiviridae</taxon>
        <taxon>Klosneuvirinae</taxon>
    </lineage>
</organism>
<evidence type="ECO:0000256" key="4">
    <source>
        <dbReference type="ARBA" id="ARBA00022679"/>
    </source>
</evidence>
<dbReference type="InterPro" id="IPR003594">
    <property type="entry name" value="HATPase_dom"/>
</dbReference>
<dbReference type="InterPro" id="IPR011006">
    <property type="entry name" value="CheY-like_superfamily"/>
</dbReference>
<reference evidence="8" key="1">
    <citation type="submission" date="2018-10" db="EMBL/GenBank/DDBJ databases">
        <title>Hidden diversity of soil giant viruses.</title>
        <authorList>
            <person name="Schulz F."/>
            <person name="Alteio L."/>
            <person name="Goudeau D."/>
            <person name="Ryan E.M."/>
            <person name="Malmstrom R.R."/>
            <person name="Blanchard J."/>
            <person name="Woyke T."/>
        </authorList>
    </citation>
    <scope>NUCLEOTIDE SEQUENCE</scope>
    <source>
        <strain evidence="8">HAV1</strain>
    </source>
</reference>
<feature type="domain" description="Response regulatory" evidence="7">
    <location>
        <begin position="545"/>
        <end position="671"/>
    </location>
</feature>
<evidence type="ECO:0000256" key="2">
    <source>
        <dbReference type="ARBA" id="ARBA00012438"/>
    </source>
</evidence>
<gene>
    <name evidence="8" type="ORF">Harvfovirus62_2</name>
</gene>
<dbReference type="InterPro" id="IPR036890">
    <property type="entry name" value="HATPase_C_sf"/>
</dbReference>
<keyword evidence="3" id="KW-0597">Phosphoprotein</keyword>
<evidence type="ECO:0000313" key="8">
    <source>
        <dbReference type="EMBL" id="AYV81789.1"/>
    </source>
</evidence>
<dbReference type="InterPro" id="IPR003661">
    <property type="entry name" value="HisK_dim/P_dom"/>
</dbReference>
<dbReference type="PROSITE" id="PS50109">
    <property type="entry name" value="HIS_KIN"/>
    <property type="match status" value="1"/>
</dbReference>
<dbReference type="PANTHER" id="PTHR43047">
    <property type="entry name" value="TWO-COMPONENT HISTIDINE PROTEIN KINASE"/>
    <property type="match status" value="1"/>
</dbReference>
<dbReference type="SMART" id="SM00448">
    <property type="entry name" value="REC"/>
    <property type="match status" value="1"/>
</dbReference>
<evidence type="ECO:0000256" key="3">
    <source>
        <dbReference type="ARBA" id="ARBA00022553"/>
    </source>
</evidence>
<dbReference type="GO" id="GO:0000155">
    <property type="term" value="F:phosphorelay sensor kinase activity"/>
    <property type="evidence" value="ECO:0007669"/>
    <property type="project" value="InterPro"/>
</dbReference>
<dbReference type="SMART" id="SM00388">
    <property type="entry name" value="HisKA"/>
    <property type="match status" value="1"/>
</dbReference>
<evidence type="ECO:0000256" key="5">
    <source>
        <dbReference type="ARBA" id="ARBA00022777"/>
    </source>
</evidence>
<sequence length="675" mass="76941">MSNYKIWDTQFYEAFNEAYQSYLNNSPPTLFMNILLEKIIKITDSKSGFITSINIISNKRYLSLEALSKNLFVFEEMSVPSDLLLDIDDVDTIYTTAIKKNEIIIMASTPCIFNTKINVDTCICIPYSFDGEIIGEMTLANRSLYEASMIPTFKILGTLLGVLQNNYFRLKKTSLETDNRFMTYQLFEHIINFTRDGTIVINNNFLIIFINQCAANMINSTLSSETHNVNEFRDQDLTKIFPQLNILNQPGPASNKKLFRNRRIVTDSVEFIVNSVICHNKIYHVIMLYAPSNQKTQTPNFIAYLSHELRNPLQSINLAAYLLQIDLKNDFSIKNLRVNNYLNTISKSCHEMKKIINDILDLDKIEAHEFIIEFDVCNIRELAQTMYEEFATLASDKHLELTLDVLDTVPKTIYTDEVRLSQILSNLLSNALKYSKSGEIKLMIAYDEPDHGITFTVIDHGEGIRVDELPNLFKQYGQTSCSDKFNSNGLGLCVSQKIANLLGGHISVVSEHKKGSTFTLYHPIRLGTSGTTMGKNKFAASLTGKILIVDDNESNLILFRLMLDHLNYAYKYNLDIHTVKDGKDAIDITKTNEYNIIFMDINMPGIDGCAASRIIKLSGYQAKIIATTGNILAKKENLTTHHEKEKYKYFDDVMIKPYDDSLVLKILNIYLKPNI</sequence>
<accession>A0A3G5A8T9</accession>
<dbReference type="EMBL" id="MK072304">
    <property type="protein sequence ID" value="AYV81789.1"/>
    <property type="molecule type" value="Genomic_DNA"/>
</dbReference>
<dbReference type="SMART" id="SM00387">
    <property type="entry name" value="HATPase_c"/>
    <property type="match status" value="1"/>
</dbReference>
<dbReference type="Pfam" id="PF00072">
    <property type="entry name" value="Response_reg"/>
    <property type="match status" value="1"/>
</dbReference>
<evidence type="ECO:0000256" key="1">
    <source>
        <dbReference type="ARBA" id="ARBA00000085"/>
    </source>
</evidence>
<dbReference type="Gene3D" id="1.10.287.130">
    <property type="match status" value="1"/>
</dbReference>
<dbReference type="CDD" id="cd00082">
    <property type="entry name" value="HisKA"/>
    <property type="match status" value="1"/>
</dbReference>
<dbReference type="EC" id="2.7.13.3" evidence="2"/>
<dbReference type="InterPro" id="IPR001789">
    <property type="entry name" value="Sig_transdc_resp-reg_receiver"/>
</dbReference>
<dbReference type="Pfam" id="PF00512">
    <property type="entry name" value="HisKA"/>
    <property type="match status" value="1"/>
</dbReference>
<dbReference type="SUPFAM" id="SSF52172">
    <property type="entry name" value="CheY-like"/>
    <property type="match status" value="1"/>
</dbReference>